<evidence type="ECO:0000313" key="4">
    <source>
        <dbReference type="Proteomes" id="UP000324748"/>
    </source>
</evidence>
<feature type="signal peptide" evidence="2">
    <location>
        <begin position="1"/>
        <end position="21"/>
    </location>
</feature>
<sequence length="100" mass="10985">MKKDWKLAFILAWVHLHSLSASESPQNAESLAFKTNDMARIFGENASSEQEKSSLFDVPTVTSLESSRDLNSSHGAGQPRRSRGRPRKNPIGDTQSASKA</sequence>
<accession>A0A5B0MF22</accession>
<comment type="caution">
    <text evidence="3">The sequence shown here is derived from an EMBL/GenBank/DDBJ whole genome shotgun (WGS) entry which is preliminary data.</text>
</comment>
<dbReference type="OrthoDB" id="2513975at2759"/>
<name>A0A5B0MF22_PUCGR</name>
<feature type="region of interest" description="Disordered" evidence="1">
    <location>
        <begin position="43"/>
        <end position="100"/>
    </location>
</feature>
<organism evidence="3 4">
    <name type="scientific">Puccinia graminis f. sp. tritici</name>
    <dbReference type="NCBI Taxonomy" id="56615"/>
    <lineage>
        <taxon>Eukaryota</taxon>
        <taxon>Fungi</taxon>
        <taxon>Dikarya</taxon>
        <taxon>Basidiomycota</taxon>
        <taxon>Pucciniomycotina</taxon>
        <taxon>Pucciniomycetes</taxon>
        <taxon>Pucciniales</taxon>
        <taxon>Pucciniaceae</taxon>
        <taxon>Puccinia</taxon>
    </lineage>
</organism>
<evidence type="ECO:0000256" key="2">
    <source>
        <dbReference type="SAM" id="SignalP"/>
    </source>
</evidence>
<protein>
    <submittedName>
        <fullName evidence="3">Uncharacterized protein</fullName>
    </submittedName>
</protein>
<dbReference type="EMBL" id="VSWC01000157">
    <property type="protein sequence ID" value="KAA1075261.1"/>
    <property type="molecule type" value="Genomic_DNA"/>
</dbReference>
<evidence type="ECO:0000256" key="1">
    <source>
        <dbReference type="SAM" id="MobiDB-lite"/>
    </source>
</evidence>
<evidence type="ECO:0000313" key="3">
    <source>
        <dbReference type="EMBL" id="KAA1075261.1"/>
    </source>
</evidence>
<dbReference type="Proteomes" id="UP000324748">
    <property type="component" value="Unassembled WGS sequence"/>
</dbReference>
<feature type="compositionally biased region" description="Polar residues" evidence="1">
    <location>
        <begin position="60"/>
        <end position="75"/>
    </location>
</feature>
<proteinExistence type="predicted"/>
<keyword evidence="2" id="KW-0732">Signal</keyword>
<feature type="chain" id="PRO_5022971895" evidence="2">
    <location>
        <begin position="22"/>
        <end position="100"/>
    </location>
</feature>
<gene>
    <name evidence="3" type="ORF">PGT21_032402</name>
</gene>
<dbReference type="AlphaFoldDB" id="A0A5B0MF22"/>
<reference evidence="3 4" key="1">
    <citation type="submission" date="2019-05" db="EMBL/GenBank/DDBJ databases">
        <title>Emergence of the Ug99 lineage of the wheat stem rust pathogen through somatic hybridization.</title>
        <authorList>
            <person name="Li F."/>
            <person name="Upadhyaya N.M."/>
            <person name="Sperschneider J."/>
            <person name="Matny O."/>
            <person name="Nguyen-Phuc H."/>
            <person name="Mago R."/>
            <person name="Raley C."/>
            <person name="Miller M.E."/>
            <person name="Silverstein K.A.T."/>
            <person name="Henningsen E."/>
            <person name="Hirsch C.D."/>
            <person name="Visser B."/>
            <person name="Pretorius Z.A."/>
            <person name="Steffenson B.J."/>
            <person name="Schwessinger B."/>
            <person name="Dodds P.N."/>
            <person name="Figueroa M."/>
        </authorList>
    </citation>
    <scope>NUCLEOTIDE SEQUENCE [LARGE SCALE GENOMIC DNA]</scope>
    <source>
        <strain evidence="3">21-0</strain>
    </source>
</reference>
<keyword evidence="4" id="KW-1185">Reference proteome</keyword>